<comment type="caution">
    <text evidence="1">The sequence shown here is derived from an EMBL/GenBank/DDBJ whole genome shotgun (WGS) entry which is preliminary data.</text>
</comment>
<organism evidence="1 2">
    <name type="scientific">Oenococcus oeni AWRIB429</name>
    <dbReference type="NCBI Taxonomy" id="655225"/>
    <lineage>
        <taxon>Bacteria</taxon>
        <taxon>Bacillati</taxon>
        <taxon>Bacillota</taxon>
        <taxon>Bacilli</taxon>
        <taxon>Lactobacillales</taxon>
        <taxon>Lactobacillaceae</taxon>
        <taxon>Oenococcus</taxon>
    </lineage>
</organism>
<accession>D3LB01</accession>
<reference evidence="1 2" key="1">
    <citation type="journal article" date="2010" name="Appl. Microbiol. Biotechnol.">
        <title>Genotypic diversity in Oenococcus oeni by high-density microarray comparative genome hybridization and whole genome sequencing.</title>
        <authorList>
            <person name="Borneman A.R."/>
            <person name="Bartowsky E.J."/>
            <person name="McCarthy J."/>
            <person name="Chambers P.J."/>
        </authorList>
    </citation>
    <scope>NUCLEOTIDE SEQUENCE [LARGE SCALE GENOMIC DNA]</scope>
    <source>
        <strain evidence="1 2">AWRIB429</strain>
    </source>
</reference>
<protein>
    <submittedName>
        <fullName evidence="1">Uncharacterized protein</fullName>
    </submittedName>
</protein>
<dbReference type="EMBL" id="ACSE01000028">
    <property type="protein sequence ID" value="EFD87956.1"/>
    <property type="molecule type" value="Genomic_DNA"/>
</dbReference>
<name>D3LB01_OENOE</name>
<sequence length="38" mass="4515">MNLPIEARNSDKTSPDGYFLIGNKKIGYDHVRFRFWMP</sequence>
<proteinExistence type="predicted"/>
<gene>
    <name evidence="1" type="ORF">AWRIB429_1531</name>
</gene>
<dbReference type="AlphaFoldDB" id="D3LB01"/>
<dbReference type="Proteomes" id="UP000003075">
    <property type="component" value="Unassembled WGS sequence"/>
</dbReference>
<evidence type="ECO:0000313" key="2">
    <source>
        <dbReference type="Proteomes" id="UP000003075"/>
    </source>
</evidence>
<evidence type="ECO:0000313" key="1">
    <source>
        <dbReference type="EMBL" id="EFD87956.1"/>
    </source>
</evidence>